<dbReference type="Gene3D" id="3.75.10.10">
    <property type="entry name" value="L-arginine/glycine Amidinotransferase, Chain A"/>
    <property type="match status" value="1"/>
</dbReference>
<evidence type="ECO:0000313" key="7">
    <source>
        <dbReference type="EMBL" id="NIZ69692.1"/>
    </source>
</evidence>
<dbReference type="NCBIfam" id="NF002381">
    <property type="entry name" value="PRK01388.1"/>
    <property type="match status" value="1"/>
</dbReference>
<keyword evidence="5" id="KW-0963">Cytoplasm</keyword>
<dbReference type="Proteomes" id="UP000778951">
    <property type="component" value="Unassembled WGS sequence"/>
</dbReference>
<dbReference type="AlphaFoldDB" id="A0A968GII7"/>
<evidence type="ECO:0000313" key="8">
    <source>
        <dbReference type="Proteomes" id="UP000778951"/>
    </source>
</evidence>
<dbReference type="GO" id="GO:0016990">
    <property type="term" value="F:arginine deiminase activity"/>
    <property type="evidence" value="ECO:0007669"/>
    <property type="project" value="UniProtKB-UniRule"/>
</dbReference>
<gene>
    <name evidence="5" type="primary">arcA</name>
    <name evidence="7" type="ORF">HCT48_05625</name>
</gene>
<name>A0A968GII7_9SPIO</name>
<dbReference type="PANTHER" id="PTHR47271:SF2">
    <property type="entry name" value="ARGININE DEIMINASE"/>
    <property type="match status" value="1"/>
</dbReference>
<dbReference type="GO" id="GO:0005737">
    <property type="term" value="C:cytoplasm"/>
    <property type="evidence" value="ECO:0007669"/>
    <property type="project" value="UniProtKB-SubCell"/>
</dbReference>
<comment type="subcellular location">
    <subcellularLocation>
        <location evidence="5">Cytoplasm</location>
    </subcellularLocation>
</comment>
<comment type="catalytic activity">
    <reaction evidence="4 5">
        <text>L-arginine + H2O = L-citrulline + NH4(+)</text>
        <dbReference type="Rhea" id="RHEA:19597"/>
        <dbReference type="ChEBI" id="CHEBI:15377"/>
        <dbReference type="ChEBI" id="CHEBI:28938"/>
        <dbReference type="ChEBI" id="CHEBI:32682"/>
        <dbReference type="ChEBI" id="CHEBI:57743"/>
        <dbReference type="EC" id="3.5.3.6"/>
    </reaction>
</comment>
<dbReference type="SUPFAM" id="SSF55909">
    <property type="entry name" value="Pentein"/>
    <property type="match status" value="1"/>
</dbReference>
<evidence type="ECO:0000256" key="1">
    <source>
        <dbReference type="ARBA" id="ARBA00005213"/>
    </source>
</evidence>
<dbReference type="GO" id="GO:0019546">
    <property type="term" value="P:L-arginine deiminase pathway"/>
    <property type="evidence" value="ECO:0007669"/>
    <property type="project" value="TreeGrafter"/>
</dbReference>
<evidence type="ECO:0000256" key="3">
    <source>
        <dbReference type="ARBA" id="ARBA00022801"/>
    </source>
</evidence>
<dbReference type="HAMAP" id="MF_00242">
    <property type="entry name" value="Arg_deiminase"/>
    <property type="match status" value="1"/>
</dbReference>
<dbReference type="PANTHER" id="PTHR47271">
    <property type="entry name" value="ARGININE DEIMINASE"/>
    <property type="match status" value="1"/>
</dbReference>
<comment type="similarity">
    <text evidence="2 5">Belongs to the arginine deiminase family.</text>
</comment>
<reference evidence="7" key="1">
    <citation type="submission" date="2020-03" db="EMBL/GenBank/DDBJ databases">
        <title>Spirochaetal bacteria isolated from arthropods constitute a novel genus Entomospira genus novum within the order Spirochaetales.</title>
        <authorList>
            <person name="Grana-Miraglia L."/>
            <person name="Sikutova S."/>
            <person name="Fingerle V."/>
            <person name="Sing A."/>
            <person name="Castillo-Ramirez S."/>
            <person name="Margos G."/>
            <person name="Rudolf I."/>
        </authorList>
    </citation>
    <scope>NUCLEOTIDE SEQUENCE</scope>
    <source>
        <strain evidence="7">BR149</strain>
    </source>
</reference>
<evidence type="ECO:0000256" key="5">
    <source>
        <dbReference type="HAMAP-Rule" id="MF_00242"/>
    </source>
</evidence>
<dbReference type="PIRSF" id="PIRSF006356">
    <property type="entry name" value="Arg_deiminase"/>
    <property type="match status" value="1"/>
</dbReference>
<dbReference type="Pfam" id="PF02274">
    <property type="entry name" value="ADI"/>
    <property type="match status" value="1"/>
</dbReference>
<proteinExistence type="inferred from homology"/>
<dbReference type="EMBL" id="JAATLM010000001">
    <property type="protein sequence ID" value="NIZ69692.1"/>
    <property type="molecule type" value="Genomic_DNA"/>
</dbReference>
<comment type="caution">
    <text evidence="7">The sequence shown here is derived from an EMBL/GenBank/DDBJ whole genome shotgun (WGS) entry which is preliminary data.</text>
</comment>
<evidence type="ECO:0000256" key="4">
    <source>
        <dbReference type="ARBA" id="ARBA00049429"/>
    </source>
</evidence>
<comment type="pathway">
    <text evidence="1 5">Amino-acid degradation; L-arginine degradation via ADI pathway; carbamoyl phosphate from L-arginine: step 1/2.</text>
</comment>
<dbReference type="EC" id="3.5.3.6" evidence="5"/>
<dbReference type="Gene3D" id="1.10.3930.10">
    <property type="entry name" value="Arginine deiminase"/>
    <property type="match status" value="1"/>
</dbReference>
<dbReference type="InterPro" id="IPR003876">
    <property type="entry name" value="Arg_deiminase"/>
</dbReference>
<accession>A0A968GII7</accession>
<evidence type="ECO:0000256" key="2">
    <source>
        <dbReference type="ARBA" id="ARBA00010206"/>
    </source>
</evidence>
<dbReference type="RefSeq" id="WP_167695777.1">
    <property type="nucleotide sequence ID" value="NZ_CP118181.1"/>
</dbReference>
<dbReference type="PRINTS" id="PR01466">
    <property type="entry name" value="ARGDEIMINASE"/>
</dbReference>
<evidence type="ECO:0000256" key="6">
    <source>
        <dbReference type="PIRSR" id="PIRSR006356-1"/>
    </source>
</evidence>
<keyword evidence="8" id="KW-1185">Reference proteome</keyword>
<protein>
    <recommendedName>
        <fullName evidence="5">Arginine deiminase</fullName>
        <shortName evidence="5">ADI</shortName>
        <ecNumber evidence="5">3.5.3.6</ecNumber>
    </recommendedName>
    <alternativeName>
        <fullName evidence="5">Arginine dihydrolase</fullName>
        <shortName evidence="5">AD</shortName>
    </alternativeName>
</protein>
<feature type="active site" description="Amidino-cysteine intermediate" evidence="5 6">
    <location>
        <position position="398"/>
    </location>
</feature>
<sequence>MAEIRVFSEIGRLKEVMLHRPGWEVENFTPEHFGEFLFDDIMYLEAAQREHDQFSEVLRKAGVKVHYLEDLVAQSMEHQPDAAKAMVEQYLLESGVFHPQMRQELLQWLYESKDMATLVRTLIAGVRSHEAPIGRQKSLSSLTSGEELFLVKPLPNILFTRDPFISIGHGVAISSMKHLIRRRETLLSDFLFRHHPNYAGKTPFWFERDNMNHLEGGDLLVINEEILFVGISERTDAYSVEQLAMRLFNDETSKVKKVVAFVIPKKRAFMHLDTVFTQIDHDKFTIHSEIEETLTLFVIEAGSTTDSVHITEEHKDLEHLLSGILDRRVLLLRCGDGDAIAGSREQWNDGANTLAISPGEVCVYERNHVTNRLLEDSGIKIHAILSSELSRGRGGPRCMSMPLVRENL</sequence>
<keyword evidence="5" id="KW-0056">Arginine metabolism</keyword>
<organism evidence="7 8">
    <name type="scientific">Entomospira culicis</name>
    <dbReference type="NCBI Taxonomy" id="2719989"/>
    <lineage>
        <taxon>Bacteria</taxon>
        <taxon>Pseudomonadati</taxon>
        <taxon>Spirochaetota</taxon>
        <taxon>Spirochaetia</taxon>
        <taxon>Spirochaetales</taxon>
        <taxon>Spirochaetaceae</taxon>
        <taxon>Entomospira</taxon>
    </lineage>
</organism>
<keyword evidence="3 5" id="KW-0378">Hydrolase</keyword>